<dbReference type="EMBL" id="MNXQ01000032">
    <property type="protein sequence ID" value="OIP03576.1"/>
    <property type="molecule type" value="Genomic_DNA"/>
</dbReference>
<dbReference type="InterPro" id="IPR021109">
    <property type="entry name" value="Peptidase_aspartic_dom_sf"/>
</dbReference>
<keyword evidence="2" id="KW-1133">Transmembrane helix</keyword>
<organism evidence="4 5">
    <name type="scientific">Candidatus Beckwithbacteria bacterium CG2_30_44_31</name>
    <dbReference type="NCBI Taxonomy" id="1805035"/>
    <lineage>
        <taxon>Bacteria</taxon>
        <taxon>Candidatus Beckwithiibacteriota</taxon>
    </lineage>
</organism>
<protein>
    <recommendedName>
        <fullName evidence="3">Peptidase A2 domain-containing protein</fullName>
    </recommendedName>
</protein>
<dbReference type="Proteomes" id="UP000183605">
    <property type="component" value="Unassembled WGS sequence"/>
</dbReference>
<dbReference type="SUPFAM" id="SSF50630">
    <property type="entry name" value="Acid proteases"/>
    <property type="match status" value="1"/>
</dbReference>
<dbReference type="GO" id="GO:0004190">
    <property type="term" value="F:aspartic-type endopeptidase activity"/>
    <property type="evidence" value="ECO:0007669"/>
    <property type="project" value="InterPro"/>
</dbReference>
<proteinExistence type="predicted"/>
<evidence type="ECO:0000256" key="1">
    <source>
        <dbReference type="ARBA" id="ARBA00022801"/>
    </source>
</evidence>
<reference evidence="4 5" key="1">
    <citation type="journal article" date="2016" name="Environ. Microbiol.">
        <title>Genomic resolution of a cold subsurface aquifer community provides metabolic insights for novel microbes adapted to high CO concentrations.</title>
        <authorList>
            <person name="Probst A.J."/>
            <person name="Castelle C.J."/>
            <person name="Singh A."/>
            <person name="Brown C.T."/>
            <person name="Anantharaman K."/>
            <person name="Sharon I."/>
            <person name="Hug L.A."/>
            <person name="Burstein D."/>
            <person name="Emerson J.B."/>
            <person name="Thomas B.C."/>
            <person name="Banfield J.F."/>
        </authorList>
    </citation>
    <scope>NUCLEOTIDE SEQUENCE [LARGE SCALE GENOMIC DNA]</scope>
    <source>
        <strain evidence="4">CG2_30_44_31</strain>
    </source>
</reference>
<keyword evidence="2" id="KW-0812">Transmembrane</keyword>
<sequence>MEFELNQETKVNWKLIACLKITVIAGIILVAGLGFAWQKKNAQINQAKVKIGFSGLINQADGAILTIPYQQTLYKHFGNAINPQVKIPVKTITGYKNIEFLIDSGAVVSALPKNMAEELGVNLSELPRITIEGFAGQKTFAYRGELVAMIGNEEIVIPVAFSENPQASNILGRIGFFDQFNIMFDAEDQSIIISRKK</sequence>
<feature type="transmembrane region" description="Helical" evidence="2">
    <location>
        <begin position="12"/>
        <end position="37"/>
    </location>
</feature>
<feature type="domain" description="Peptidase A2" evidence="3">
    <location>
        <begin position="98"/>
        <end position="173"/>
    </location>
</feature>
<evidence type="ECO:0000313" key="5">
    <source>
        <dbReference type="Proteomes" id="UP000183605"/>
    </source>
</evidence>
<dbReference type="Pfam" id="PF13975">
    <property type="entry name" value="gag-asp_proteas"/>
    <property type="match status" value="1"/>
</dbReference>
<dbReference type="PROSITE" id="PS50175">
    <property type="entry name" value="ASP_PROT_RETROV"/>
    <property type="match status" value="1"/>
</dbReference>
<evidence type="ECO:0000259" key="3">
    <source>
        <dbReference type="PROSITE" id="PS50175"/>
    </source>
</evidence>
<dbReference type="InterPro" id="IPR001995">
    <property type="entry name" value="Peptidase_A2_cat"/>
</dbReference>
<keyword evidence="2" id="KW-0472">Membrane</keyword>
<keyword evidence="1" id="KW-0378">Hydrolase</keyword>
<accession>A0A1J5B9G7</accession>
<dbReference type="Gene3D" id="2.40.70.10">
    <property type="entry name" value="Acid Proteases"/>
    <property type="match status" value="1"/>
</dbReference>
<comment type="caution">
    <text evidence="4">The sequence shown here is derived from an EMBL/GenBank/DDBJ whole genome shotgun (WGS) entry which is preliminary data.</text>
</comment>
<name>A0A1J5B9G7_9BACT</name>
<dbReference type="GO" id="GO:0006508">
    <property type="term" value="P:proteolysis"/>
    <property type="evidence" value="ECO:0007669"/>
    <property type="project" value="InterPro"/>
</dbReference>
<gene>
    <name evidence="4" type="ORF">AUK18_01670</name>
</gene>
<evidence type="ECO:0000256" key="2">
    <source>
        <dbReference type="SAM" id="Phobius"/>
    </source>
</evidence>
<evidence type="ECO:0000313" key="4">
    <source>
        <dbReference type="EMBL" id="OIP03576.1"/>
    </source>
</evidence>
<dbReference type="AlphaFoldDB" id="A0A1J5B9G7"/>